<name>A0A9P4LPU4_9PLEO</name>
<dbReference type="Pfam" id="PF08939">
    <property type="entry name" value="Bles03"/>
    <property type="match status" value="1"/>
</dbReference>
<dbReference type="Proteomes" id="UP000799777">
    <property type="component" value="Unassembled WGS sequence"/>
</dbReference>
<sequence>MAEEEQVSGGGWISDDSSLYGDEDEQERLHSTSGETDLGCFGPSQKTDLNSILVRTRAQSRRAIMLPTKASPHRTEVSSARNGMAVQLQADGTASNFLLDRRAMEEARLARLGKRKREPSPEPALFNPAQGCPDAWQLGESVDDFVGRLPPVTTPIFTCPWIWIHNPHRDLRDKALSPREDEFRVRGRSLLDRSLQTRQQNQAKLMHGSKAVLHKSLNQESKALQQSIADLAAECGILSGKWMLFPSQTDVTRVWKRVVEGVIDNRLGSTAKVATDEGNQGDRLICIYTKVFYSPHDFRDENDVVRVLQELDTMGLLPSGRPIYYKSDAFTHLDLYKETAAEYGLQASLYTSTKLMAAAKISKATSSAKQRPTLNQYF</sequence>
<evidence type="ECO:0000256" key="2">
    <source>
        <dbReference type="SAM" id="MobiDB-lite"/>
    </source>
</evidence>
<comment type="caution">
    <text evidence="3">The sequence shown here is derived from an EMBL/GenBank/DDBJ whole genome shotgun (WGS) entry which is preliminary data.</text>
</comment>
<comment type="similarity">
    <text evidence="1">Belongs to the UPF0696 family.</text>
</comment>
<gene>
    <name evidence="3" type="ORF">EK21DRAFT_61726</name>
</gene>
<proteinExistence type="inferred from homology"/>
<dbReference type="PANTHER" id="PTHR31977">
    <property type="entry name" value="UPF0696 PROTEIN C11ORF68"/>
    <property type="match status" value="1"/>
</dbReference>
<dbReference type="AlphaFoldDB" id="A0A9P4LPU4"/>
<evidence type="ECO:0000313" key="3">
    <source>
        <dbReference type="EMBL" id="KAF2032072.1"/>
    </source>
</evidence>
<dbReference type="PANTHER" id="PTHR31977:SF1">
    <property type="entry name" value="UPF0696 PROTEIN C11ORF68"/>
    <property type="match status" value="1"/>
</dbReference>
<keyword evidence="4" id="KW-1185">Reference proteome</keyword>
<organism evidence="3 4">
    <name type="scientific">Setomelanomma holmii</name>
    <dbReference type="NCBI Taxonomy" id="210430"/>
    <lineage>
        <taxon>Eukaryota</taxon>
        <taxon>Fungi</taxon>
        <taxon>Dikarya</taxon>
        <taxon>Ascomycota</taxon>
        <taxon>Pezizomycotina</taxon>
        <taxon>Dothideomycetes</taxon>
        <taxon>Pleosporomycetidae</taxon>
        <taxon>Pleosporales</taxon>
        <taxon>Pleosporineae</taxon>
        <taxon>Phaeosphaeriaceae</taxon>
        <taxon>Setomelanomma</taxon>
    </lineage>
</organism>
<dbReference type="InterPro" id="IPR023398">
    <property type="entry name" value="TIF_eIF4e-like"/>
</dbReference>
<accession>A0A9P4LPU4</accession>
<reference evidence="3" key="1">
    <citation type="journal article" date="2020" name="Stud. Mycol.">
        <title>101 Dothideomycetes genomes: a test case for predicting lifestyles and emergence of pathogens.</title>
        <authorList>
            <person name="Haridas S."/>
            <person name="Albert R."/>
            <person name="Binder M."/>
            <person name="Bloem J."/>
            <person name="Labutti K."/>
            <person name="Salamov A."/>
            <person name="Andreopoulos B."/>
            <person name="Baker S."/>
            <person name="Barry K."/>
            <person name="Bills G."/>
            <person name="Bluhm B."/>
            <person name="Cannon C."/>
            <person name="Castanera R."/>
            <person name="Culley D."/>
            <person name="Daum C."/>
            <person name="Ezra D."/>
            <person name="Gonzalez J."/>
            <person name="Henrissat B."/>
            <person name="Kuo A."/>
            <person name="Liang C."/>
            <person name="Lipzen A."/>
            <person name="Lutzoni F."/>
            <person name="Magnuson J."/>
            <person name="Mondo S."/>
            <person name="Nolan M."/>
            <person name="Ohm R."/>
            <person name="Pangilinan J."/>
            <person name="Park H.-J."/>
            <person name="Ramirez L."/>
            <person name="Alfaro M."/>
            <person name="Sun H."/>
            <person name="Tritt A."/>
            <person name="Yoshinaga Y."/>
            <person name="Zwiers L.-H."/>
            <person name="Turgeon B."/>
            <person name="Goodwin S."/>
            <person name="Spatafora J."/>
            <person name="Crous P."/>
            <person name="Grigoriev I."/>
        </authorList>
    </citation>
    <scope>NUCLEOTIDE SEQUENCE</scope>
    <source>
        <strain evidence="3">CBS 110217</strain>
    </source>
</reference>
<dbReference type="OrthoDB" id="10067381at2759"/>
<dbReference type="EMBL" id="ML978175">
    <property type="protein sequence ID" value="KAF2032072.1"/>
    <property type="molecule type" value="Genomic_DNA"/>
</dbReference>
<dbReference type="SUPFAM" id="SSF55418">
    <property type="entry name" value="eIF4e-like"/>
    <property type="match status" value="1"/>
</dbReference>
<dbReference type="InterPro" id="IPR015034">
    <property type="entry name" value="Bles03"/>
</dbReference>
<dbReference type="Gene3D" id="3.30.760.10">
    <property type="entry name" value="RNA Cap, Translation Initiation Factor Eif4e"/>
    <property type="match status" value="1"/>
</dbReference>
<evidence type="ECO:0000313" key="4">
    <source>
        <dbReference type="Proteomes" id="UP000799777"/>
    </source>
</evidence>
<protein>
    <submittedName>
        <fullName evidence="3">DUF1917-domain-containing protein</fullName>
    </submittedName>
</protein>
<feature type="region of interest" description="Disordered" evidence="2">
    <location>
        <begin position="1"/>
        <end position="43"/>
    </location>
</feature>
<evidence type="ECO:0000256" key="1">
    <source>
        <dbReference type="ARBA" id="ARBA00010568"/>
    </source>
</evidence>